<dbReference type="AlphaFoldDB" id="S4PWF9"/>
<name>S4PWF9_9NEOP</name>
<dbReference type="EMBL" id="GAIX01006858">
    <property type="protein sequence ID" value="JAA85702.1"/>
    <property type="molecule type" value="Transcribed_RNA"/>
</dbReference>
<feature type="region of interest" description="Disordered" evidence="1">
    <location>
        <begin position="83"/>
        <end position="155"/>
    </location>
</feature>
<evidence type="ECO:0000256" key="1">
    <source>
        <dbReference type="SAM" id="MobiDB-lite"/>
    </source>
</evidence>
<sequence>MEALPEHSTDTCLIVPKEEILDDLEITFEKEYQDDKYYIIPKEELCKSSLHLNGEDSSGFNHTPIKTELTLSDDVVQLRRDFNENTETENELVSTHKTVTKIKSEPDTDGSGSGDSAQTLDPRFYIKRTDNGAGADNSDDGTSQYKIKSERKTQN</sequence>
<protein>
    <submittedName>
        <fullName evidence="2">Uncharacterized protein</fullName>
    </submittedName>
</protein>
<evidence type="ECO:0000313" key="2">
    <source>
        <dbReference type="EMBL" id="JAA85702.1"/>
    </source>
</evidence>
<proteinExistence type="predicted"/>
<reference evidence="2" key="1">
    <citation type="journal article" date="2013" name="BMC Genomics">
        <title>Unscrambling butterfly oogenesis.</title>
        <authorList>
            <person name="Carter J.M."/>
            <person name="Baker S.C."/>
            <person name="Pink R."/>
            <person name="Carter D.R."/>
            <person name="Collins A."/>
            <person name="Tomlin J."/>
            <person name="Gibbs M."/>
            <person name="Breuker C.J."/>
        </authorList>
    </citation>
    <scope>NUCLEOTIDE SEQUENCE</scope>
    <source>
        <tissue evidence="2">Ovary</tissue>
    </source>
</reference>
<feature type="compositionally biased region" description="Low complexity" evidence="1">
    <location>
        <begin position="131"/>
        <end position="143"/>
    </location>
</feature>
<organism evidence="2">
    <name type="scientific">Pararge aegeria</name>
    <name type="common">speckled wood butterfly</name>
    <dbReference type="NCBI Taxonomy" id="116150"/>
    <lineage>
        <taxon>Eukaryota</taxon>
        <taxon>Metazoa</taxon>
        <taxon>Ecdysozoa</taxon>
        <taxon>Arthropoda</taxon>
        <taxon>Hexapoda</taxon>
        <taxon>Insecta</taxon>
        <taxon>Pterygota</taxon>
        <taxon>Neoptera</taxon>
        <taxon>Endopterygota</taxon>
        <taxon>Lepidoptera</taxon>
        <taxon>Glossata</taxon>
        <taxon>Ditrysia</taxon>
        <taxon>Papilionoidea</taxon>
        <taxon>Nymphalidae</taxon>
        <taxon>Satyrinae</taxon>
        <taxon>Satyrini</taxon>
        <taxon>Parargina</taxon>
        <taxon>Pararge</taxon>
    </lineage>
</organism>
<reference evidence="2" key="2">
    <citation type="submission" date="2013-05" db="EMBL/GenBank/DDBJ databases">
        <authorList>
            <person name="Carter J.-M."/>
            <person name="Baker S.C."/>
            <person name="Pink R."/>
            <person name="Carter D.R.F."/>
            <person name="Collins A."/>
            <person name="Tomlin J."/>
            <person name="Gibbs M."/>
            <person name="Breuker C.J."/>
        </authorList>
    </citation>
    <scope>NUCLEOTIDE SEQUENCE</scope>
    <source>
        <tissue evidence="2">Ovary</tissue>
    </source>
</reference>
<feature type="non-terminal residue" evidence="2">
    <location>
        <position position="155"/>
    </location>
</feature>
<accession>S4PWF9</accession>